<protein>
    <submittedName>
        <fullName evidence="2">Uncharacterized protein</fullName>
    </submittedName>
</protein>
<geneLocation type="chloroplast" evidence="2"/>
<keyword evidence="1" id="KW-0812">Transmembrane</keyword>
<reference evidence="2" key="1">
    <citation type="journal article" date="2018" name="Am. J. Bot.">
        <title>Organellar phylogenomics inform systematics in the green algal family Hydrodictyaceae (Chlorophyceae) and provide clues to the complex evolutionary history of plastid genomes in the green algal tree of life.</title>
        <authorList>
            <person name="McManus H.A."/>
            <person name="Fucikova K."/>
            <person name="Lewis P.O."/>
            <person name="Lewis L.A."/>
            <person name="Karol K.G."/>
        </authorList>
    </citation>
    <scope>NUCLEOTIDE SEQUENCE</scope>
</reference>
<evidence type="ECO:0000256" key="1">
    <source>
        <dbReference type="SAM" id="Phobius"/>
    </source>
</evidence>
<keyword evidence="1" id="KW-0472">Membrane</keyword>
<name>A0A2U8GI63_PEDDU</name>
<organism evidence="2">
    <name type="scientific">Pediastrum duplex</name>
    <name type="common">Green alga</name>
    <dbReference type="NCBI Taxonomy" id="3105"/>
    <lineage>
        <taxon>Eukaryota</taxon>
        <taxon>Viridiplantae</taxon>
        <taxon>Chlorophyta</taxon>
        <taxon>core chlorophytes</taxon>
        <taxon>Chlorophyceae</taxon>
        <taxon>CS clade</taxon>
        <taxon>Sphaeropleales</taxon>
        <taxon>Hydrodictyaceae</taxon>
        <taxon>Pediastrum</taxon>
    </lineage>
</organism>
<evidence type="ECO:0000313" key="2">
    <source>
        <dbReference type="EMBL" id="AWI68367.1"/>
    </source>
</evidence>
<keyword evidence="2" id="KW-0150">Chloroplast</keyword>
<accession>A0A2U8GI63</accession>
<sequence length="104" mass="11714">MLPLFLFSKKWRIKKEAALDSLASVPNLAFLPLCSFATTNSLTLLLSLLLFCSFACVSFASLLWFLRQSREVKSIRIRSSLAQALTSVRCFGFFRFGSLPKAKE</sequence>
<keyword evidence="2" id="KW-0934">Plastid</keyword>
<dbReference type="AlphaFoldDB" id="A0A2U8GI63"/>
<feature type="transmembrane region" description="Helical" evidence="1">
    <location>
        <begin position="44"/>
        <end position="66"/>
    </location>
</feature>
<proteinExistence type="predicted"/>
<dbReference type="EMBL" id="MF276979">
    <property type="protein sequence ID" value="AWI68367.1"/>
    <property type="molecule type" value="Genomic_DNA"/>
</dbReference>
<keyword evidence="1" id="KW-1133">Transmembrane helix</keyword>